<sequence length="251" mass="28089">MDQQARLLSFGCKNYGPLPFCPVQADLALESLDFDVNNENGPLVLGTVLTAPMKPFDALNTGKLVSPRPSTQETAMQETGTHECDSVEPCRFAHQRDEPGVGFNGDFVSKVKATSDKITVYSFDKNDADEYFRGLIKTEPVKKWLEGKRWAVLYMVDRVQVAKGLEISHSTEIHLKSKLGSDVREQMKHVLVPKLSKEVTVGYGLRKYQLFRVGFSTDSDWKVTSEQLDFKLNRIIEEASDHLVVTSADTG</sequence>
<reference evidence="1" key="1">
    <citation type="submission" date="2021-10" db="EMBL/GenBank/DDBJ databases">
        <authorList>
            <person name="Piombo E."/>
        </authorList>
    </citation>
    <scope>NUCLEOTIDE SEQUENCE</scope>
</reference>
<comment type="caution">
    <text evidence="1">The sequence shown here is derived from an EMBL/GenBank/DDBJ whole genome shotgun (WGS) entry which is preliminary data.</text>
</comment>
<dbReference type="Proteomes" id="UP000775872">
    <property type="component" value="Unassembled WGS sequence"/>
</dbReference>
<dbReference type="EMBL" id="CABFOC020000007">
    <property type="protein sequence ID" value="CAH0044720.1"/>
    <property type="molecule type" value="Genomic_DNA"/>
</dbReference>
<proteinExistence type="predicted"/>
<dbReference type="OrthoDB" id="5145896at2759"/>
<dbReference type="AlphaFoldDB" id="A0A9N9W1W1"/>
<evidence type="ECO:0000313" key="1">
    <source>
        <dbReference type="EMBL" id="CAH0044720.1"/>
    </source>
</evidence>
<organism evidence="1 2">
    <name type="scientific">Clonostachys solani</name>
    <dbReference type="NCBI Taxonomy" id="160281"/>
    <lineage>
        <taxon>Eukaryota</taxon>
        <taxon>Fungi</taxon>
        <taxon>Dikarya</taxon>
        <taxon>Ascomycota</taxon>
        <taxon>Pezizomycotina</taxon>
        <taxon>Sordariomycetes</taxon>
        <taxon>Hypocreomycetidae</taxon>
        <taxon>Hypocreales</taxon>
        <taxon>Bionectriaceae</taxon>
        <taxon>Clonostachys</taxon>
    </lineage>
</organism>
<keyword evidence="2" id="KW-1185">Reference proteome</keyword>
<evidence type="ECO:0000313" key="2">
    <source>
        <dbReference type="Proteomes" id="UP000775872"/>
    </source>
</evidence>
<name>A0A9N9W1W1_9HYPO</name>
<accession>A0A9N9W1W1</accession>
<protein>
    <submittedName>
        <fullName evidence="1">Uncharacterized protein</fullName>
    </submittedName>
</protein>
<gene>
    <name evidence="1" type="ORF">CSOL1703_00010458</name>
</gene>